<reference evidence="1 2" key="1">
    <citation type="journal article" date="2021" name="Sci. Rep.">
        <title>The genome of the diatom Chaetoceros tenuissimus carries an ancient integrated fragment of an extant virus.</title>
        <authorList>
            <person name="Hongo Y."/>
            <person name="Kimura K."/>
            <person name="Takaki Y."/>
            <person name="Yoshida Y."/>
            <person name="Baba S."/>
            <person name="Kobayashi G."/>
            <person name="Nagasaki K."/>
            <person name="Hano T."/>
            <person name="Tomaru Y."/>
        </authorList>
    </citation>
    <scope>NUCLEOTIDE SEQUENCE [LARGE SCALE GENOMIC DNA]</scope>
    <source>
        <strain evidence="1 2">NIES-3715</strain>
    </source>
</reference>
<dbReference type="InterPro" id="IPR011990">
    <property type="entry name" value="TPR-like_helical_dom_sf"/>
</dbReference>
<gene>
    <name evidence="1" type="ORF">CTEN210_17029</name>
</gene>
<sequence length="729" mass="81520">MDPFSIHCAKASLLYRTGRFTQASQALELGLAEEKKNEPDINNSFSNMKSGKDYNISTADTKKPTTEGFVGLSCYAIKADQAMCSFRSVAVVQRYKEGDIDNFKTRLSMAKEANTKYMEALEKATWSIFSESSMNPAITFMNASTSMVIGKDRKQTAMSIIMTSVSMSWLILHDSSDDNVNKARKSLYKGISLAATCFRHQNPKFRPTWREGLYIIESVLDECSKVGELVHDVDANRLNSAISKWQHAVNAINLRGNKPEQNQHHVPMCTNTKRVRTLGTGVECNGVKRRRISNTETEDATNKYDESALFANNESDSAPQEAVVRALYCHNQGFGKKEERDRHIQDAMNIQKGGMAQRLECIFQTLDFLSCKNAVSEQDFGELKKKLTSLSSRSVDIAMLFATSLGKVGMVDDALDVFESILKLGSDCDGNLDKAISNLSHCFLAKGELELAREISLYYLTKIGNDPNASINENAKLSLIHQHLDSSSENDKKILWTLLFVACLTCDLATCKTCIDRLKDECSDPIISLMSYFVDIQLGEGQMRENIEKTLMKDKEDLSLQGLGMILHKATGIIGKALMSKTTDSMDLEEASKILTKARSVWDCIQNDVQDECKRVIEACIYNNLAIVHFMKKNRDLAFSYFLTSLRSLPKNQSIYNQPRFNIALAFWSEGKKDEACKVLMSSFDKSEHDSESLRLKIEGSELDLEAGMSISHSALTICALKHVLNSKS</sequence>
<accession>A0AAD3DA29</accession>
<proteinExistence type="predicted"/>
<dbReference type="Proteomes" id="UP001054902">
    <property type="component" value="Unassembled WGS sequence"/>
</dbReference>
<dbReference type="SUPFAM" id="SSF48452">
    <property type="entry name" value="TPR-like"/>
    <property type="match status" value="1"/>
</dbReference>
<organism evidence="1 2">
    <name type="scientific">Chaetoceros tenuissimus</name>
    <dbReference type="NCBI Taxonomy" id="426638"/>
    <lineage>
        <taxon>Eukaryota</taxon>
        <taxon>Sar</taxon>
        <taxon>Stramenopiles</taxon>
        <taxon>Ochrophyta</taxon>
        <taxon>Bacillariophyta</taxon>
        <taxon>Coscinodiscophyceae</taxon>
        <taxon>Chaetocerotophycidae</taxon>
        <taxon>Chaetocerotales</taxon>
        <taxon>Chaetocerotaceae</taxon>
        <taxon>Chaetoceros</taxon>
    </lineage>
</organism>
<dbReference type="SMART" id="SM00028">
    <property type="entry name" value="TPR"/>
    <property type="match status" value="4"/>
</dbReference>
<name>A0AAD3DA29_9STRA</name>
<dbReference type="InterPro" id="IPR019734">
    <property type="entry name" value="TPR_rpt"/>
</dbReference>
<evidence type="ECO:0000313" key="1">
    <source>
        <dbReference type="EMBL" id="GFH60553.1"/>
    </source>
</evidence>
<keyword evidence="2" id="KW-1185">Reference proteome</keyword>
<protein>
    <submittedName>
        <fullName evidence="1">Uncharacterized protein</fullName>
    </submittedName>
</protein>
<evidence type="ECO:0000313" key="2">
    <source>
        <dbReference type="Proteomes" id="UP001054902"/>
    </source>
</evidence>
<comment type="caution">
    <text evidence="1">The sequence shown here is derived from an EMBL/GenBank/DDBJ whole genome shotgun (WGS) entry which is preliminary data.</text>
</comment>
<dbReference type="AlphaFoldDB" id="A0AAD3DA29"/>
<dbReference type="EMBL" id="BLLK01000069">
    <property type="protein sequence ID" value="GFH60553.1"/>
    <property type="molecule type" value="Genomic_DNA"/>
</dbReference>
<dbReference type="Gene3D" id="1.25.40.10">
    <property type="entry name" value="Tetratricopeptide repeat domain"/>
    <property type="match status" value="1"/>
</dbReference>